<comment type="caution">
    <text evidence="1">The sequence shown here is derived from an EMBL/GenBank/DDBJ whole genome shotgun (WGS) entry which is preliminary data.</text>
</comment>
<sequence>MFGIVVGNKNELTTEELARYRSVYCGLCQSLKSRYGQIERLTLNYDMTFLALLLEGLYEEDEREKEIRCLAHPTKKQVVIANEFIDYAADMTILLAYYKAEDDIADEGKVAAKVLKKLLHKDFLAVARIYPRQAECVKTSLEELSKIEKSPTGTPDEAVNLSGRMLSEVFVYKEDFWADTLRDIGYELGRFIYLADAALDYEKDKKEKSYNPLFLMDKKPEEIRDIMEQAIGSVSFLYDRLPIIKDTGIMENIIYSGVWQQYNIKVKEEKNQDGK</sequence>
<gene>
    <name evidence="1" type="ORF">NK118_10950</name>
</gene>
<dbReference type="Pfam" id="PF18937">
    <property type="entry name" value="DUF5685"/>
    <property type="match status" value="1"/>
</dbReference>
<dbReference type="Proteomes" id="UP001523565">
    <property type="component" value="Unassembled WGS sequence"/>
</dbReference>
<proteinExistence type="predicted"/>
<dbReference type="RefSeq" id="WP_262069650.1">
    <property type="nucleotide sequence ID" value="NZ_JAMXOC010000017.1"/>
</dbReference>
<dbReference type="EMBL" id="JAMZFV010000017">
    <property type="protein sequence ID" value="MCP1110770.1"/>
    <property type="molecule type" value="Genomic_DNA"/>
</dbReference>
<organism evidence="1 2">
    <name type="scientific">Ohessyouella blattaphilus</name>
    <dbReference type="NCBI Taxonomy" id="2949333"/>
    <lineage>
        <taxon>Bacteria</taxon>
        <taxon>Bacillati</taxon>
        <taxon>Bacillota</taxon>
        <taxon>Clostridia</taxon>
        <taxon>Lachnospirales</taxon>
        <taxon>Lachnospiraceae</taxon>
        <taxon>Ohessyouella</taxon>
    </lineage>
</organism>
<accession>A0ABT1EJ86</accession>
<name>A0ABT1EJ86_9FIRM</name>
<evidence type="ECO:0000313" key="2">
    <source>
        <dbReference type="Proteomes" id="UP001523565"/>
    </source>
</evidence>
<evidence type="ECO:0000313" key="1">
    <source>
        <dbReference type="EMBL" id="MCP1110770.1"/>
    </source>
</evidence>
<dbReference type="InterPro" id="IPR043740">
    <property type="entry name" value="DUF5685"/>
</dbReference>
<reference evidence="1 2" key="1">
    <citation type="journal article" date="2022" name="Genome Biol. Evol.">
        <title>Host diet, physiology and behaviors set the stage for Lachnospiraceae cladogenesis.</title>
        <authorList>
            <person name="Vera-Ponce De Leon A."/>
            <person name="Schneider M."/>
            <person name="Jahnes B.C."/>
            <person name="Sadowski V."/>
            <person name="Camuy-Velez L.A."/>
            <person name="Duan J."/>
            <person name="Sabree Z.L."/>
        </authorList>
    </citation>
    <scope>NUCLEOTIDE SEQUENCE [LARGE SCALE GENOMIC DNA]</scope>
    <source>
        <strain evidence="1 2">PAL227</strain>
    </source>
</reference>
<protein>
    <submittedName>
        <fullName evidence="1">DUF5685 family protein</fullName>
    </submittedName>
</protein>
<keyword evidence="2" id="KW-1185">Reference proteome</keyword>